<dbReference type="InterPro" id="IPR039420">
    <property type="entry name" value="WalR-like"/>
</dbReference>
<dbReference type="CDD" id="cd17620">
    <property type="entry name" value="REC_OmpR_KdpE-like"/>
    <property type="match status" value="1"/>
</dbReference>
<keyword evidence="3 7" id="KW-0238">DNA-binding</keyword>
<dbReference type="GO" id="GO:0005829">
    <property type="term" value="C:cytosol"/>
    <property type="evidence" value="ECO:0007669"/>
    <property type="project" value="TreeGrafter"/>
</dbReference>
<dbReference type="AlphaFoldDB" id="V7I892"/>
<evidence type="ECO:0000256" key="7">
    <source>
        <dbReference type="PROSITE-ProRule" id="PRU01091"/>
    </source>
</evidence>
<dbReference type="Pfam" id="PF00072">
    <property type="entry name" value="Response_reg"/>
    <property type="match status" value="1"/>
</dbReference>
<feature type="domain" description="Response regulatory" evidence="8">
    <location>
        <begin position="5"/>
        <end position="118"/>
    </location>
</feature>
<feature type="domain" description="OmpR/PhoB-type" evidence="9">
    <location>
        <begin position="129"/>
        <end position="228"/>
    </location>
</feature>
<evidence type="ECO:0000313" key="11">
    <source>
        <dbReference type="Proteomes" id="UP000017747"/>
    </source>
</evidence>
<sequence length="229" mass="26160">MLNPLLLIVEDDKQIRNFINFSLTSQDYECIEATTGKEAINIIATHNLSAIILDLGLPDMSGMDIIRKVRSFSDIPIIVVSAHDQDHDKVEALDAGADDYLTKPFSIKELLARIRVIFRHFDVTKKDIPSVYRVGDLEIDMEKHKVSLEGREIHFTPMEYAVLTLLVKNAGKVLTHKYILKEVWGSDLESDMQSVRVFMANIRRKLENNPTKPRYILTEVGIGYRFADE</sequence>
<evidence type="ECO:0000259" key="9">
    <source>
        <dbReference type="PROSITE" id="PS51755"/>
    </source>
</evidence>
<evidence type="ECO:0000256" key="5">
    <source>
        <dbReference type="ARBA" id="ARBA00024867"/>
    </source>
</evidence>
<dbReference type="EMBL" id="AXUN02000146">
    <property type="protein sequence ID" value="ETA81212.1"/>
    <property type="molecule type" value="Genomic_DNA"/>
</dbReference>
<dbReference type="OrthoDB" id="9802426at2"/>
<dbReference type="InterPro" id="IPR001867">
    <property type="entry name" value="OmpR/PhoB-type_DNA-bd"/>
</dbReference>
<dbReference type="PATRIC" id="fig|994573.3.peg.1449"/>
<dbReference type="SMART" id="SM00862">
    <property type="entry name" value="Trans_reg_C"/>
    <property type="match status" value="1"/>
</dbReference>
<evidence type="ECO:0000256" key="2">
    <source>
        <dbReference type="ARBA" id="ARBA00023015"/>
    </source>
</evidence>
<dbReference type="SUPFAM" id="SSF52172">
    <property type="entry name" value="CheY-like"/>
    <property type="match status" value="1"/>
</dbReference>
<dbReference type="PANTHER" id="PTHR48111">
    <property type="entry name" value="REGULATOR OF RPOS"/>
    <property type="match status" value="1"/>
</dbReference>
<feature type="modified residue" description="4-aspartylphosphate" evidence="6">
    <location>
        <position position="54"/>
    </location>
</feature>
<dbReference type="Pfam" id="PF00486">
    <property type="entry name" value="Trans_reg_C"/>
    <property type="match status" value="1"/>
</dbReference>
<name>V7I892_9CLOT</name>
<dbReference type="PROSITE" id="PS51755">
    <property type="entry name" value="OMPR_PHOB"/>
    <property type="match status" value="1"/>
</dbReference>
<evidence type="ECO:0000259" key="8">
    <source>
        <dbReference type="PROSITE" id="PS50110"/>
    </source>
</evidence>
<dbReference type="eggNOG" id="COG0745">
    <property type="taxonomic scope" value="Bacteria"/>
</dbReference>
<dbReference type="SMART" id="SM00448">
    <property type="entry name" value="REC"/>
    <property type="match status" value="1"/>
</dbReference>
<dbReference type="PROSITE" id="PS50110">
    <property type="entry name" value="RESPONSE_REGULATORY"/>
    <property type="match status" value="1"/>
</dbReference>
<keyword evidence="11" id="KW-1185">Reference proteome</keyword>
<evidence type="ECO:0000256" key="4">
    <source>
        <dbReference type="ARBA" id="ARBA00023163"/>
    </source>
</evidence>
<dbReference type="Gene3D" id="6.10.250.690">
    <property type="match status" value="1"/>
</dbReference>
<dbReference type="Gene3D" id="1.10.10.10">
    <property type="entry name" value="Winged helix-like DNA-binding domain superfamily/Winged helix DNA-binding domain"/>
    <property type="match status" value="1"/>
</dbReference>
<keyword evidence="4" id="KW-0804">Transcription</keyword>
<dbReference type="Gene3D" id="3.40.50.2300">
    <property type="match status" value="1"/>
</dbReference>
<dbReference type="GO" id="GO:0032993">
    <property type="term" value="C:protein-DNA complex"/>
    <property type="evidence" value="ECO:0007669"/>
    <property type="project" value="TreeGrafter"/>
</dbReference>
<evidence type="ECO:0000313" key="10">
    <source>
        <dbReference type="EMBL" id="ETA81212.1"/>
    </source>
</evidence>
<accession>V7I892</accession>
<reference evidence="10 11" key="1">
    <citation type="journal article" date="2014" name="Genome Announc.">
        <title>Genome Sequence of Youngiibacter fragilis, the Type Strain of the Genus Youngiibacter.</title>
        <authorList>
            <person name="Wawrik C.B."/>
            <person name="Callaghan A.V."/>
            <person name="Stamps B.W."/>
            <person name="Wawrik B."/>
        </authorList>
    </citation>
    <scope>NUCLEOTIDE SEQUENCE [LARGE SCALE GENOMIC DNA]</scope>
    <source>
        <strain evidence="10 11">232.1</strain>
    </source>
</reference>
<evidence type="ECO:0000256" key="1">
    <source>
        <dbReference type="ARBA" id="ARBA00018672"/>
    </source>
</evidence>
<dbReference type="CDD" id="cd00383">
    <property type="entry name" value="trans_reg_C"/>
    <property type="match status" value="1"/>
</dbReference>
<dbReference type="Proteomes" id="UP000017747">
    <property type="component" value="Unassembled WGS sequence"/>
</dbReference>
<dbReference type="STRING" id="994573.T472_0207785"/>
<dbReference type="GO" id="GO:0000976">
    <property type="term" value="F:transcription cis-regulatory region binding"/>
    <property type="evidence" value="ECO:0007669"/>
    <property type="project" value="TreeGrafter"/>
</dbReference>
<keyword evidence="2" id="KW-0805">Transcription regulation</keyword>
<comment type="caution">
    <text evidence="10">The sequence shown here is derived from an EMBL/GenBank/DDBJ whole genome shotgun (WGS) entry which is preliminary data.</text>
</comment>
<comment type="function">
    <text evidence="5">May play the central regulatory role in sporulation. It may be an element of the effector pathway responsible for the activation of sporulation genes in response to nutritional stress. Spo0A may act in concert with spo0H (a sigma factor) to control the expression of some genes that are critical to the sporulation process.</text>
</comment>
<proteinExistence type="predicted"/>
<gene>
    <name evidence="10" type="ORF">T472_0207785</name>
</gene>
<evidence type="ECO:0000256" key="3">
    <source>
        <dbReference type="ARBA" id="ARBA00023125"/>
    </source>
</evidence>
<dbReference type="InterPro" id="IPR001789">
    <property type="entry name" value="Sig_transdc_resp-reg_receiver"/>
</dbReference>
<protein>
    <recommendedName>
        <fullName evidence="1">Stage 0 sporulation protein A homolog</fullName>
    </recommendedName>
</protein>
<evidence type="ECO:0000256" key="6">
    <source>
        <dbReference type="PROSITE-ProRule" id="PRU00169"/>
    </source>
</evidence>
<organism evidence="10 11">
    <name type="scientific">Youngiibacter fragilis 232.1</name>
    <dbReference type="NCBI Taxonomy" id="994573"/>
    <lineage>
        <taxon>Bacteria</taxon>
        <taxon>Bacillati</taxon>
        <taxon>Bacillota</taxon>
        <taxon>Clostridia</taxon>
        <taxon>Eubacteriales</taxon>
        <taxon>Clostridiaceae</taxon>
        <taxon>Youngiibacter</taxon>
    </lineage>
</organism>
<dbReference type="RefSeq" id="WP_023387198.1">
    <property type="nucleotide sequence ID" value="NZ_AXUN02000146.1"/>
</dbReference>
<dbReference type="GO" id="GO:0006355">
    <property type="term" value="P:regulation of DNA-templated transcription"/>
    <property type="evidence" value="ECO:0007669"/>
    <property type="project" value="InterPro"/>
</dbReference>
<dbReference type="PANTHER" id="PTHR48111:SF50">
    <property type="entry name" value="KDP OPERON TRANSCRIPTIONAL REGULATORY PROTEIN KDPE"/>
    <property type="match status" value="1"/>
</dbReference>
<feature type="DNA-binding region" description="OmpR/PhoB-type" evidence="7">
    <location>
        <begin position="129"/>
        <end position="228"/>
    </location>
</feature>
<keyword evidence="6" id="KW-0597">Phosphoprotein</keyword>
<dbReference type="InterPro" id="IPR011006">
    <property type="entry name" value="CheY-like_superfamily"/>
</dbReference>
<dbReference type="InterPro" id="IPR036388">
    <property type="entry name" value="WH-like_DNA-bd_sf"/>
</dbReference>
<dbReference type="GO" id="GO:0000156">
    <property type="term" value="F:phosphorelay response regulator activity"/>
    <property type="evidence" value="ECO:0007669"/>
    <property type="project" value="TreeGrafter"/>
</dbReference>